<organism evidence="2 3">
    <name type="scientific">Rhodotorula paludigena</name>
    <dbReference type="NCBI Taxonomy" id="86838"/>
    <lineage>
        <taxon>Eukaryota</taxon>
        <taxon>Fungi</taxon>
        <taxon>Dikarya</taxon>
        <taxon>Basidiomycota</taxon>
        <taxon>Pucciniomycotina</taxon>
        <taxon>Microbotryomycetes</taxon>
        <taxon>Sporidiobolales</taxon>
        <taxon>Sporidiobolaceae</taxon>
        <taxon>Rhodotorula</taxon>
    </lineage>
</organism>
<name>A0AAV5GBS2_9BASI</name>
<accession>A0AAV5GBS2</accession>
<dbReference type="EMBL" id="BQKY01000006">
    <property type="protein sequence ID" value="GJN89990.1"/>
    <property type="molecule type" value="Genomic_DNA"/>
</dbReference>
<feature type="region of interest" description="Disordered" evidence="1">
    <location>
        <begin position="123"/>
        <end position="145"/>
    </location>
</feature>
<gene>
    <name evidence="2" type="ORF">Rhopal_002979-T1</name>
</gene>
<evidence type="ECO:0008006" key="4">
    <source>
        <dbReference type="Google" id="ProtNLM"/>
    </source>
</evidence>
<keyword evidence="3" id="KW-1185">Reference proteome</keyword>
<comment type="caution">
    <text evidence="2">The sequence shown here is derived from an EMBL/GenBank/DDBJ whole genome shotgun (WGS) entry which is preliminary data.</text>
</comment>
<dbReference type="AlphaFoldDB" id="A0AAV5GBS2"/>
<evidence type="ECO:0000313" key="3">
    <source>
        <dbReference type="Proteomes" id="UP001342314"/>
    </source>
</evidence>
<dbReference type="Proteomes" id="UP001342314">
    <property type="component" value="Unassembled WGS sequence"/>
</dbReference>
<feature type="compositionally biased region" description="Basic and acidic residues" evidence="1">
    <location>
        <begin position="135"/>
        <end position="145"/>
    </location>
</feature>
<protein>
    <recommendedName>
        <fullName evidence="4">CID domain-containing protein</fullName>
    </recommendedName>
</protein>
<evidence type="ECO:0000256" key="1">
    <source>
        <dbReference type="SAM" id="MobiDB-lite"/>
    </source>
</evidence>
<proteinExistence type="predicted"/>
<sequence length="281" mass="31647">MRSHAKNVVNKLSRILQAPTNYRRGRAIKEFFLAWAEHTIKFQGKRNIAVLKKRDFISAFVKVWEERDGFFASPELLLKAKQEAATSSASSTSTLITSSVWSGINGLRTDHALSSCRKVQPRLPAAKNDTAAEPAGKDNNDNAVDKDNAEKEQELARLLIHTLNEPNLRLFVPLALPEPLPASTDKLFNCVNKNYQAYLDWWEQETTTPTTRQACIECTTACLRYLCRNASTRHLTILLLMPHLSAPLLRFQLTSLSNSAILHKRHHIYLKGSRITASELG</sequence>
<reference evidence="2 3" key="1">
    <citation type="submission" date="2021-12" db="EMBL/GenBank/DDBJ databases">
        <title>High titer production of polyol ester of fatty acids by Rhodotorula paludigena BS15 towards product separation-free biomass refinery.</title>
        <authorList>
            <person name="Mano J."/>
            <person name="Ono H."/>
            <person name="Tanaka T."/>
            <person name="Naito K."/>
            <person name="Sushida H."/>
            <person name="Ike M."/>
            <person name="Tokuyasu K."/>
            <person name="Kitaoka M."/>
        </authorList>
    </citation>
    <scope>NUCLEOTIDE SEQUENCE [LARGE SCALE GENOMIC DNA]</scope>
    <source>
        <strain evidence="2 3">BS15</strain>
    </source>
</reference>
<evidence type="ECO:0000313" key="2">
    <source>
        <dbReference type="EMBL" id="GJN89990.1"/>
    </source>
</evidence>